<name>A0AA40LSW2_CNENI</name>
<gene>
    <name evidence="3" type="ORF">QTO34_015229</name>
</gene>
<dbReference type="InterPro" id="IPR036672">
    <property type="entry name" value="TCL1_MTCP1_sf"/>
</dbReference>
<reference evidence="3" key="1">
    <citation type="submission" date="2023-06" db="EMBL/GenBank/DDBJ databases">
        <title>Reference genome for the Northern bat (Eptesicus nilssonii), a most northern bat species.</title>
        <authorList>
            <person name="Laine V.N."/>
            <person name="Pulliainen A.T."/>
            <person name="Lilley T.M."/>
        </authorList>
    </citation>
    <scope>NUCLEOTIDE SEQUENCE</scope>
    <source>
        <strain evidence="3">BLF_Eptnil</strain>
        <tissue evidence="3">Kidney</tissue>
    </source>
</reference>
<feature type="region of interest" description="Disordered" evidence="2">
    <location>
        <begin position="181"/>
        <end position="204"/>
    </location>
</feature>
<protein>
    <submittedName>
        <fullName evidence="3">Uncharacterized protein</fullName>
    </submittedName>
</protein>
<dbReference type="Pfam" id="PF01840">
    <property type="entry name" value="TCL1_MTCP1"/>
    <property type="match status" value="1"/>
</dbReference>
<accession>A0AA40LSW2</accession>
<dbReference type="GO" id="GO:0043539">
    <property type="term" value="F:protein serine/threonine kinase activator activity"/>
    <property type="evidence" value="ECO:0007669"/>
    <property type="project" value="InterPro"/>
</dbReference>
<keyword evidence="4" id="KW-1185">Reference proteome</keyword>
<evidence type="ECO:0000313" key="4">
    <source>
        <dbReference type="Proteomes" id="UP001177744"/>
    </source>
</evidence>
<dbReference type="Gene3D" id="2.40.15.10">
    <property type="entry name" value="TCL1/MTCP1"/>
    <property type="match status" value="1"/>
</dbReference>
<evidence type="ECO:0000256" key="2">
    <source>
        <dbReference type="SAM" id="MobiDB-lite"/>
    </source>
</evidence>
<dbReference type="Proteomes" id="UP001177744">
    <property type="component" value="Unassembled WGS sequence"/>
</dbReference>
<dbReference type="AlphaFoldDB" id="A0AA40LSW2"/>
<evidence type="ECO:0000313" key="3">
    <source>
        <dbReference type="EMBL" id="KAK1342464.1"/>
    </source>
</evidence>
<comment type="caution">
    <text evidence="3">The sequence shown here is derived from an EMBL/GenBank/DDBJ whole genome shotgun (WGS) entry which is preliminary data.</text>
</comment>
<dbReference type="SUPFAM" id="SSF50904">
    <property type="entry name" value="Oncogene products"/>
    <property type="match status" value="1"/>
</dbReference>
<dbReference type="EMBL" id="JAULJE010000005">
    <property type="protein sequence ID" value="KAK1342464.1"/>
    <property type="molecule type" value="Genomic_DNA"/>
</dbReference>
<feature type="compositionally biased region" description="Gly residues" evidence="2">
    <location>
        <begin position="281"/>
        <end position="290"/>
    </location>
</feature>
<dbReference type="PANTHER" id="PTHR14060:SF4">
    <property type="entry name" value="T-CELL LEUKEMIA_LYMPHOMA PROTEIN 1A"/>
    <property type="match status" value="1"/>
</dbReference>
<evidence type="ECO:0000256" key="1">
    <source>
        <dbReference type="ARBA" id="ARBA00006399"/>
    </source>
</evidence>
<organism evidence="3 4">
    <name type="scientific">Cnephaeus nilssonii</name>
    <name type="common">Northern bat</name>
    <name type="synonym">Eptesicus nilssonii</name>
    <dbReference type="NCBI Taxonomy" id="3371016"/>
    <lineage>
        <taxon>Eukaryota</taxon>
        <taxon>Metazoa</taxon>
        <taxon>Chordata</taxon>
        <taxon>Craniata</taxon>
        <taxon>Vertebrata</taxon>
        <taxon>Euteleostomi</taxon>
        <taxon>Mammalia</taxon>
        <taxon>Eutheria</taxon>
        <taxon>Laurasiatheria</taxon>
        <taxon>Chiroptera</taxon>
        <taxon>Yangochiroptera</taxon>
        <taxon>Vespertilionidae</taxon>
        <taxon>Cnephaeus</taxon>
    </lineage>
</organism>
<proteinExistence type="inferred from homology"/>
<dbReference type="PANTHER" id="PTHR14060">
    <property type="entry name" value="PROTEIN P13 MTCP-1"/>
    <property type="match status" value="1"/>
</dbReference>
<dbReference type="InterPro" id="IPR004832">
    <property type="entry name" value="TCL1_MTCP1"/>
</dbReference>
<comment type="similarity">
    <text evidence="1">Belongs to the TCL1 family.</text>
</comment>
<sequence length="336" mass="36381">MASSRTHHISAWGLGRHDSGGGEYSRGVMSECPFTVYRSLHPGHLWIWWPNVYVDDNERTWLPIIIETESSLQVLMRGTAPPTLASGASCATSRSAASRTWSLSSCQTLNTSHVVLRFLSPEPQSLWPAVKISVHLWLQGNGAYVPEPRPGLRAPVSALMWRVPAHGHVYKGPTCHTGSLPAGSSPGLFSKSSQEPGAGRAPRAARQALCLAGARTFPDSFRSSEEGKLLPSAAIPRGNYSRSSRNFFQVLFGSLTENSQAGAQGPRRTPSARLGRETDPGGPGGGGQLGGRRYVPAGLRSRAVRWRSRRLSSDIKRPLLCRFSLRSPGQIRKGEA</sequence>
<feature type="region of interest" description="Disordered" evidence="2">
    <location>
        <begin position="258"/>
        <end position="294"/>
    </location>
</feature>